<name>A0ABU2Q7I0_9ACTN</name>
<dbReference type="EMBL" id="JAVRFB010000001">
    <property type="protein sequence ID" value="MDT0400386.1"/>
    <property type="molecule type" value="Genomic_DNA"/>
</dbReference>
<dbReference type="Pfam" id="PF08239">
    <property type="entry name" value="SH3_3"/>
    <property type="match status" value="1"/>
</dbReference>
<keyword evidence="2" id="KW-0732">Signal</keyword>
<dbReference type="InterPro" id="IPR006311">
    <property type="entry name" value="TAT_signal"/>
</dbReference>
<reference evidence="5" key="1">
    <citation type="submission" date="2023-07" db="EMBL/GenBank/DDBJ databases">
        <title>30 novel species of actinomycetes from the DSMZ collection.</title>
        <authorList>
            <person name="Nouioui I."/>
        </authorList>
    </citation>
    <scope>NUCLEOTIDE SEQUENCE [LARGE SCALE GENOMIC DNA]</scope>
    <source>
        <strain evidence="5">DSM 41635</strain>
    </source>
</reference>
<sequence>MSLRPPRPPLTRRLPIALAAGALAVATAVTPAVAADDPAQGGGQGSGQGDWSQQSGGDHGDSGQQSGNGDQQSGSGHQQGDTGQQSGGGNGDSGHDTGSGSGSGSNQGGNGNHESGTGSNQGGNGSHESGTGQAGGHHGDQGQYKGRVTVKSLALRTAPNRGSQVIRYVHKGDVVSIFCKVPGDKVNGNPLWYLLTDGTWAWGPAAHIDNIGPAPRWC</sequence>
<dbReference type="PROSITE" id="PS51318">
    <property type="entry name" value="TAT"/>
    <property type="match status" value="1"/>
</dbReference>
<evidence type="ECO:0000313" key="4">
    <source>
        <dbReference type="EMBL" id="MDT0400386.1"/>
    </source>
</evidence>
<dbReference type="RefSeq" id="WP_311709059.1">
    <property type="nucleotide sequence ID" value="NZ_JAVRFB010000001.1"/>
</dbReference>
<feature type="domain" description="SH3b" evidence="3">
    <location>
        <begin position="152"/>
        <end position="208"/>
    </location>
</feature>
<evidence type="ECO:0000256" key="2">
    <source>
        <dbReference type="SAM" id="SignalP"/>
    </source>
</evidence>
<feature type="compositionally biased region" description="Gly residues" evidence="1">
    <location>
        <begin position="85"/>
        <end position="111"/>
    </location>
</feature>
<evidence type="ECO:0000256" key="1">
    <source>
        <dbReference type="SAM" id="MobiDB-lite"/>
    </source>
</evidence>
<gene>
    <name evidence="4" type="ORF">RM528_00800</name>
</gene>
<organism evidence="4 5">
    <name type="scientific">Streptomyces edwardsiae</name>
    <dbReference type="NCBI Taxonomy" id="3075527"/>
    <lineage>
        <taxon>Bacteria</taxon>
        <taxon>Bacillati</taxon>
        <taxon>Actinomycetota</taxon>
        <taxon>Actinomycetes</taxon>
        <taxon>Kitasatosporales</taxon>
        <taxon>Streptomycetaceae</taxon>
        <taxon>Streptomyces</taxon>
    </lineage>
</organism>
<comment type="caution">
    <text evidence="4">The sequence shown here is derived from an EMBL/GenBank/DDBJ whole genome shotgun (WGS) entry which is preliminary data.</text>
</comment>
<evidence type="ECO:0000313" key="5">
    <source>
        <dbReference type="Proteomes" id="UP001180503"/>
    </source>
</evidence>
<dbReference type="InterPro" id="IPR003646">
    <property type="entry name" value="SH3-like_bac-type"/>
</dbReference>
<accession>A0ABU2Q7I0</accession>
<feature type="signal peptide" evidence="2">
    <location>
        <begin position="1"/>
        <end position="34"/>
    </location>
</feature>
<dbReference type="Proteomes" id="UP001180503">
    <property type="component" value="Unassembled WGS sequence"/>
</dbReference>
<evidence type="ECO:0000259" key="3">
    <source>
        <dbReference type="Pfam" id="PF08239"/>
    </source>
</evidence>
<feature type="region of interest" description="Disordered" evidence="1">
    <location>
        <begin position="35"/>
        <end position="143"/>
    </location>
</feature>
<feature type="compositionally biased region" description="Low complexity" evidence="1">
    <location>
        <begin position="49"/>
        <end position="84"/>
    </location>
</feature>
<protein>
    <submittedName>
        <fullName evidence="4">SH3 domain-containing protein</fullName>
    </submittedName>
</protein>
<proteinExistence type="predicted"/>
<feature type="chain" id="PRO_5045685559" evidence="2">
    <location>
        <begin position="35"/>
        <end position="218"/>
    </location>
</feature>